<sequence>MSDLPRSAAARALKLAGLPFGIAGRATLGLTKRLGGKPAEAVAEELQRRTADQLFKVLGELKGGAMKFGQALSIFEAALPEQLAEPYRATLTKLQDSAPPMPASTVHRVLAEELGPNWRRRLRKFEDVPAAAASIGQVHKARWTDNREVAVKIQYPGAAKALRSDLNQIARVAGLFGALFPGVEVKPLIEELKARVGEELDYEHEAEAQRGFAKAYADDPEIAVPRVLFQTPRVLVTDWLDGRPLSDVIAHGTQAERDHAGLLFVRFLFSGPDRAGLLHADPHPGNFRITPDGRLGVLDYGLVARLPDGFPRHIGTLLRVGMSGDFETVVEGLRREGFIRAGVEIQPEDLYEYLNPFIDPAREKTFKFSREWMRTQFQRITDIRGGSMAMKINLPPSYLLIHRVWSSGVGVLAQLGAEAPFRGELERWLPGFVDDPADEERDLVDA</sequence>
<accession>A0ABV7YFU7</accession>
<dbReference type="InterPro" id="IPR000719">
    <property type="entry name" value="Prot_kinase_dom"/>
</dbReference>
<comment type="caution">
    <text evidence="6">The sequence shown here is derived from an EMBL/GenBank/DDBJ whole genome shotgun (WGS) entry which is preliminary data.</text>
</comment>
<dbReference type="InterPro" id="IPR004147">
    <property type="entry name" value="ABC1_dom"/>
</dbReference>
<keyword evidence="4" id="KW-0067">ATP-binding</keyword>
<evidence type="ECO:0000256" key="1">
    <source>
        <dbReference type="ARBA" id="ARBA00009670"/>
    </source>
</evidence>
<dbReference type="CDD" id="cd13970">
    <property type="entry name" value="ABC1_ADCK3"/>
    <property type="match status" value="1"/>
</dbReference>
<evidence type="ECO:0000256" key="4">
    <source>
        <dbReference type="ARBA" id="ARBA00022840"/>
    </source>
</evidence>
<proteinExistence type="inferred from homology"/>
<dbReference type="RefSeq" id="WP_205117834.1">
    <property type="nucleotide sequence ID" value="NZ_JAFBCM010000001.1"/>
</dbReference>
<evidence type="ECO:0000259" key="5">
    <source>
        <dbReference type="PROSITE" id="PS50011"/>
    </source>
</evidence>
<dbReference type="Proteomes" id="UP001595699">
    <property type="component" value="Unassembled WGS sequence"/>
</dbReference>
<evidence type="ECO:0000256" key="3">
    <source>
        <dbReference type="ARBA" id="ARBA00022741"/>
    </source>
</evidence>
<dbReference type="EMBL" id="JBHRZH010000018">
    <property type="protein sequence ID" value="MFC3763482.1"/>
    <property type="molecule type" value="Genomic_DNA"/>
</dbReference>
<dbReference type="PANTHER" id="PTHR43851">
    <property type="match status" value="1"/>
</dbReference>
<organism evidence="6 7">
    <name type="scientific">Tenggerimyces flavus</name>
    <dbReference type="NCBI Taxonomy" id="1708749"/>
    <lineage>
        <taxon>Bacteria</taxon>
        <taxon>Bacillati</taxon>
        <taxon>Actinomycetota</taxon>
        <taxon>Actinomycetes</taxon>
        <taxon>Propionibacteriales</taxon>
        <taxon>Nocardioidaceae</taxon>
        <taxon>Tenggerimyces</taxon>
    </lineage>
</organism>
<dbReference type="PANTHER" id="PTHR43851:SF3">
    <property type="entry name" value="COENZYME Q8"/>
    <property type="match status" value="1"/>
</dbReference>
<dbReference type="GO" id="GO:0016301">
    <property type="term" value="F:kinase activity"/>
    <property type="evidence" value="ECO:0007669"/>
    <property type="project" value="UniProtKB-KW"/>
</dbReference>
<keyword evidence="3" id="KW-0547">Nucleotide-binding</keyword>
<evidence type="ECO:0000313" key="6">
    <source>
        <dbReference type="EMBL" id="MFC3763482.1"/>
    </source>
</evidence>
<dbReference type="InterPro" id="IPR051409">
    <property type="entry name" value="Atypical_kinase_ADCK"/>
</dbReference>
<dbReference type="InterPro" id="IPR034646">
    <property type="entry name" value="ADCK3_dom"/>
</dbReference>
<gene>
    <name evidence="6" type="ORF">ACFOUW_21770</name>
</gene>
<comment type="similarity">
    <text evidence="1">Belongs to the protein kinase superfamily. ADCK protein kinase family.</text>
</comment>
<dbReference type="SUPFAM" id="SSF56112">
    <property type="entry name" value="Protein kinase-like (PK-like)"/>
    <property type="match status" value="1"/>
</dbReference>
<protein>
    <submittedName>
        <fullName evidence="6">ABC1 kinase family protein</fullName>
    </submittedName>
</protein>
<keyword evidence="6" id="KW-0418">Kinase</keyword>
<dbReference type="Pfam" id="PF03109">
    <property type="entry name" value="ABC1"/>
    <property type="match status" value="1"/>
</dbReference>
<keyword evidence="7" id="KW-1185">Reference proteome</keyword>
<dbReference type="PROSITE" id="PS50011">
    <property type="entry name" value="PROTEIN_KINASE_DOM"/>
    <property type="match status" value="1"/>
</dbReference>
<reference evidence="7" key="1">
    <citation type="journal article" date="2019" name="Int. J. Syst. Evol. Microbiol.">
        <title>The Global Catalogue of Microorganisms (GCM) 10K type strain sequencing project: providing services to taxonomists for standard genome sequencing and annotation.</title>
        <authorList>
            <consortium name="The Broad Institute Genomics Platform"/>
            <consortium name="The Broad Institute Genome Sequencing Center for Infectious Disease"/>
            <person name="Wu L."/>
            <person name="Ma J."/>
        </authorList>
    </citation>
    <scope>NUCLEOTIDE SEQUENCE [LARGE SCALE GENOMIC DNA]</scope>
    <source>
        <strain evidence="7">CGMCC 4.7241</strain>
    </source>
</reference>
<evidence type="ECO:0000313" key="7">
    <source>
        <dbReference type="Proteomes" id="UP001595699"/>
    </source>
</evidence>
<evidence type="ECO:0000256" key="2">
    <source>
        <dbReference type="ARBA" id="ARBA00022679"/>
    </source>
</evidence>
<dbReference type="InterPro" id="IPR011009">
    <property type="entry name" value="Kinase-like_dom_sf"/>
</dbReference>
<name>A0ABV7YFU7_9ACTN</name>
<feature type="domain" description="Protein kinase" evidence="5">
    <location>
        <begin position="124"/>
        <end position="446"/>
    </location>
</feature>
<keyword evidence="2" id="KW-0808">Transferase</keyword>